<dbReference type="RefSeq" id="WP_080173760.1">
    <property type="nucleotide sequence ID" value="NZ_AP024855.1"/>
</dbReference>
<name>A0A1T4PUI4_9GAMM</name>
<feature type="domain" description="Bacteriophage CI repressor N-terminal" evidence="1">
    <location>
        <begin position="18"/>
        <end position="82"/>
    </location>
</feature>
<evidence type="ECO:0000313" key="4">
    <source>
        <dbReference type="Proteomes" id="UP000191116"/>
    </source>
</evidence>
<reference evidence="3 4" key="1">
    <citation type="submission" date="2017-02" db="EMBL/GenBank/DDBJ databases">
        <authorList>
            <person name="Peterson S.W."/>
        </authorList>
    </citation>
    <scope>NUCLEOTIDE SEQUENCE [LARGE SCALE GENOMIC DNA]</scope>
    <source>
        <strain evidence="3 4">CECT 9189</strain>
    </source>
</reference>
<dbReference type="EMBL" id="FUWP01000003">
    <property type="protein sequence ID" value="SJZ95214.1"/>
    <property type="molecule type" value="Genomic_DNA"/>
</dbReference>
<dbReference type="InterPro" id="IPR010982">
    <property type="entry name" value="Lambda_DNA-bd_dom_sf"/>
</dbReference>
<gene>
    <name evidence="3" type="ORF">CZ814_00882</name>
</gene>
<evidence type="ECO:0000259" key="2">
    <source>
        <dbReference type="Pfam" id="PF16452"/>
    </source>
</evidence>
<sequence>MTISQPEIKTFNYTGGKDFTTRLLTVTGASNLKQLAQIIGVPRTTISTWHQRDMIQHEIIVRICLATGASLKYLALGEGEPFDTEQTSSDTYPDLNINSTPVLELIKDQPITKIPQFPYDGGRSITKKLKILANVEEFQDLAEVFDIPRSTISTWHTRNMTPFEVILRTHLATGCSLKWLMLDQGEAFEKTEDSSIKTLPIEKISNGSLETKGHISLDLITLEKYGLEESTTTVVEQDHNFYFVNTFETNPTSGRYLIDIDGSLSINHLQRLPGKKLAMDLGSSTIEVAQEDIKVIGRVAIIINKE</sequence>
<dbReference type="Proteomes" id="UP000191116">
    <property type="component" value="Unassembled WGS sequence"/>
</dbReference>
<dbReference type="GO" id="GO:0051259">
    <property type="term" value="P:protein complex oligomerization"/>
    <property type="evidence" value="ECO:0007669"/>
    <property type="project" value="InterPro"/>
</dbReference>
<dbReference type="AlphaFoldDB" id="A0A1T4PUI4"/>
<dbReference type="GO" id="GO:0045892">
    <property type="term" value="P:negative regulation of DNA-templated transcription"/>
    <property type="evidence" value="ECO:0007669"/>
    <property type="project" value="InterPro"/>
</dbReference>
<dbReference type="Pfam" id="PF16452">
    <property type="entry name" value="Phage_CI_C"/>
    <property type="match status" value="1"/>
</dbReference>
<protein>
    <submittedName>
        <fullName evidence="3">Bacteriophage CI repressor helix-turn-helix domain protein</fullName>
    </submittedName>
</protein>
<feature type="domain" description="Bacteriophage CI repressor N-terminal" evidence="1">
    <location>
        <begin position="126"/>
        <end position="188"/>
    </location>
</feature>
<feature type="domain" description="Bacteriophage CI repressor C-terminal" evidence="2">
    <location>
        <begin position="201"/>
        <end position="300"/>
    </location>
</feature>
<dbReference type="Pfam" id="PF07022">
    <property type="entry name" value="Phage_CI_repr"/>
    <property type="match status" value="2"/>
</dbReference>
<dbReference type="GO" id="GO:0003677">
    <property type="term" value="F:DNA binding"/>
    <property type="evidence" value="ECO:0007669"/>
    <property type="project" value="InterPro"/>
</dbReference>
<evidence type="ECO:0000259" key="1">
    <source>
        <dbReference type="Pfam" id="PF07022"/>
    </source>
</evidence>
<organism evidence="3 4">
    <name type="scientific">Photobacterium toruni</name>
    <dbReference type="NCBI Taxonomy" id="1935446"/>
    <lineage>
        <taxon>Bacteria</taxon>
        <taxon>Pseudomonadati</taxon>
        <taxon>Pseudomonadota</taxon>
        <taxon>Gammaproteobacteria</taxon>
        <taxon>Vibrionales</taxon>
        <taxon>Vibrionaceae</taxon>
        <taxon>Photobacterium</taxon>
    </lineage>
</organism>
<dbReference type="Gene3D" id="1.10.260.40">
    <property type="entry name" value="lambda repressor-like DNA-binding domains"/>
    <property type="match status" value="2"/>
</dbReference>
<dbReference type="Gene3D" id="2.10.109.10">
    <property type="entry name" value="Umud Fragment, subunit A"/>
    <property type="match status" value="1"/>
</dbReference>
<evidence type="ECO:0000313" key="3">
    <source>
        <dbReference type="EMBL" id="SJZ95214.1"/>
    </source>
</evidence>
<accession>A0A1T4PUI4</accession>
<dbReference type="InterPro" id="IPR032499">
    <property type="entry name" value="Phage_CI_C"/>
</dbReference>
<proteinExistence type="predicted"/>
<dbReference type="InterPro" id="IPR010744">
    <property type="entry name" value="Phage_CI_N"/>
</dbReference>